<comment type="similarity">
    <text evidence="10 11">Belongs to the TonB-dependent receptor family.</text>
</comment>
<dbReference type="InterPro" id="IPR023997">
    <property type="entry name" value="TonB-dep_OMP_SusC/RagA_CS"/>
</dbReference>
<dbReference type="NCBIfam" id="TIGR04057">
    <property type="entry name" value="SusC_RagA_signa"/>
    <property type="match status" value="1"/>
</dbReference>
<dbReference type="InterPro" id="IPR023996">
    <property type="entry name" value="TonB-dep_OMP_SusC/RagA"/>
</dbReference>
<dbReference type="InterPro" id="IPR036942">
    <property type="entry name" value="Beta-barrel_TonB_sf"/>
</dbReference>
<dbReference type="Proteomes" id="UP000283523">
    <property type="component" value="Unassembled WGS sequence"/>
</dbReference>
<protein>
    <submittedName>
        <fullName evidence="15">SusC/RagA family TonB-linked outer membrane protein</fullName>
    </submittedName>
</protein>
<evidence type="ECO:0000256" key="9">
    <source>
        <dbReference type="ARBA" id="ARBA00023237"/>
    </source>
</evidence>
<dbReference type="GO" id="GO:0009279">
    <property type="term" value="C:cell outer membrane"/>
    <property type="evidence" value="ECO:0007669"/>
    <property type="project" value="UniProtKB-SubCell"/>
</dbReference>
<dbReference type="SUPFAM" id="SSF56935">
    <property type="entry name" value="Porins"/>
    <property type="match status" value="1"/>
</dbReference>
<keyword evidence="12" id="KW-1133">Transmembrane helix</keyword>
<dbReference type="PANTHER" id="PTHR30069:SF29">
    <property type="entry name" value="HEMOGLOBIN AND HEMOGLOBIN-HAPTOGLOBIN-BINDING PROTEIN 1-RELATED"/>
    <property type="match status" value="1"/>
</dbReference>
<evidence type="ECO:0000313" key="16">
    <source>
        <dbReference type="Proteomes" id="UP000283523"/>
    </source>
</evidence>
<proteinExistence type="inferred from homology"/>
<keyword evidence="9 10" id="KW-0998">Cell outer membrane</keyword>
<name>A0A418MAH9_9BACT</name>
<dbReference type="InterPro" id="IPR000531">
    <property type="entry name" value="Beta-barrel_TonB"/>
</dbReference>
<dbReference type="RefSeq" id="WP_119667605.1">
    <property type="nucleotide sequence ID" value="NZ_QXED01000003.1"/>
</dbReference>
<dbReference type="InterPro" id="IPR037066">
    <property type="entry name" value="Plug_dom_sf"/>
</dbReference>
<evidence type="ECO:0000256" key="11">
    <source>
        <dbReference type="RuleBase" id="RU003357"/>
    </source>
</evidence>
<dbReference type="Gene3D" id="2.170.130.10">
    <property type="entry name" value="TonB-dependent receptor, plug domain"/>
    <property type="match status" value="1"/>
</dbReference>
<evidence type="ECO:0000313" key="15">
    <source>
        <dbReference type="EMBL" id="RIV23387.1"/>
    </source>
</evidence>
<dbReference type="SUPFAM" id="SSF49464">
    <property type="entry name" value="Carboxypeptidase regulatory domain-like"/>
    <property type="match status" value="1"/>
</dbReference>
<dbReference type="OrthoDB" id="9768177at2"/>
<keyword evidence="16" id="KW-1185">Reference proteome</keyword>
<organism evidence="15 16">
    <name type="scientific">Fibrisoma montanum</name>
    <dbReference type="NCBI Taxonomy" id="2305895"/>
    <lineage>
        <taxon>Bacteria</taxon>
        <taxon>Pseudomonadati</taxon>
        <taxon>Bacteroidota</taxon>
        <taxon>Cytophagia</taxon>
        <taxon>Cytophagales</taxon>
        <taxon>Spirosomataceae</taxon>
        <taxon>Fibrisoma</taxon>
    </lineage>
</organism>
<keyword evidence="5" id="KW-0732">Signal</keyword>
<comment type="subcellular location">
    <subcellularLocation>
        <location evidence="1 10">Cell outer membrane</location>
        <topology evidence="1 10">Multi-pass membrane protein</topology>
    </subcellularLocation>
</comment>
<dbReference type="AlphaFoldDB" id="A0A418MAH9"/>
<evidence type="ECO:0000259" key="13">
    <source>
        <dbReference type="Pfam" id="PF00593"/>
    </source>
</evidence>
<evidence type="ECO:0000256" key="2">
    <source>
        <dbReference type="ARBA" id="ARBA00022448"/>
    </source>
</evidence>
<dbReference type="NCBIfam" id="TIGR04056">
    <property type="entry name" value="OMP_RagA_SusC"/>
    <property type="match status" value="1"/>
</dbReference>
<dbReference type="Gene3D" id="2.60.40.1120">
    <property type="entry name" value="Carboxypeptidase-like, regulatory domain"/>
    <property type="match status" value="1"/>
</dbReference>
<feature type="transmembrane region" description="Helical" evidence="12">
    <location>
        <begin position="28"/>
        <end position="47"/>
    </location>
</feature>
<keyword evidence="2 10" id="KW-0813">Transport</keyword>
<dbReference type="EMBL" id="QXED01000003">
    <property type="protein sequence ID" value="RIV23387.1"/>
    <property type="molecule type" value="Genomic_DNA"/>
</dbReference>
<comment type="caution">
    <text evidence="15">The sequence shown here is derived from an EMBL/GenBank/DDBJ whole genome shotgun (WGS) entry which is preliminary data.</text>
</comment>
<evidence type="ECO:0000256" key="5">
    <source>
        <dbReference type="ARBA" id="ARBA00022729"/>
    </source>
</evidence>
<dbReference type="Pfam" id="PF00593">
    <property type="entry name" value="TonB_dep_Rec_b-barrel"/>
    <property type="match status" value="1"/>
</dbReference>
<dbReference type="PROSITE" id="PS52016">
    <property type="entry name" value="TONB_DEPENDENT_REC_3"/>
    <property type="match status" value="1"/>
</dbReference>
<keyword evidence="8" id="KW-0675">Receptor</keyword>
<evidence type="ECO:0000256" key="7">
    <source>
        <dbReference type="ARBA" id="ARBA00023136"/>
    </source>
</evidence>
<evidence type="ECO:0000256" key="1">
    <source>
        <dbReference type="ARBA" id="ARBA00004571"/>
    </source>
</evidence>
<evidence type="ECO:0000259" key="14">
    <source>
        <dbReference type="Pfam" id="PF07715"/>
    </source>
</evidence>
<keyword evidence="3 10" id="KW-1134">Transmembrane beta strand</keyword>
<dbReference type="PANTHER" id="PTHR30069">
    <property type="entry name" value="TONB-DEPENDENT OUTER MEMBRANE RECEPTOR"/>
    <property type="match status" value="1"/>
</dbReference>
<dbReference type="InterPro" id="IPR008969">
    <property type="entry name" value="CarboxyPept-like_regulatory"/>
</dbReference>
<evidence type="ECO:0000256" key="12">
    <source>
        <dbReference type="SAM" id="Phobius"/>
    </source>
</evidence>
<feature type="domain" description="TonB-dependent receptor-like beta-barrel" evidence="13">
    <location>
        <begin position="467"/>
        <end position="931"/>
    </location>
</feature>
<dbReference type="Pfam" id="PF13715">
    <property type="entry name" value="CarbopepD_reg_2"/>
    <property type="match status" value="1"/>
</dbReference>
<dbReference type="Pfam" id="PF07715">
    <property type="entry name" value="Plug"/>
    <property type="match status" value="1"/>
</dbReference>
<dbReference type="InterPro" id="IPR039426">
    <property type="entry name" value="TonB-dep_rcpt-like"/>
</dbReference>
<evidence type="ECO:0000256" key="4">
    <source>
        <dbReference type="ARBA" id="ARBA00022692"/>
    </source>
</evidence>
<reference evidence="15 16" key="1">
    <citation type="submission" date="2018-08" db="EMBL/GenBank/DDBJ databases">
        <title>Fibrisoma montanum sp. nov., isolated from Danxia mountain soil.</title>
        <authorList>
            <person name="Huang Y."/>
        </authorList>
    </citation>
    <scope>NUCLEOTIDE SEQUENCE [LARGE SCALE GENOMIC DNA]</scope>
    <source>
        <strain evidence="15 16">HYT19</strain>
    </source>
</reference>
<dbReference type="GO" id="GO:0044718">
    <property type="term" value="P:siderophore transmembrane transport"/>
    <property type="evidence" value="ECO:0007669"/>
    <property type="project" value="TreeGrafter"/>
</dbReference>
<evidence type="ECO:0000256" key="6">
    <source>
        <dbReference type="ARBA" id="ARBA00023077"/>
    </source>
</evidence>
<keyword evidence="7 10" id="KW-0472">Membrane</keyword>
<evidence type="ECO:0000256" key="3">
    <source>
        <dbReference type="ARBA" id="ARBA00022452"/>
    </source>
</evidence>
<gene>
    <name evidence="15" type="ORF">DYU11_10290</name>
</gene>
<keyword evidence="6 11" id="KW-0798">TonB box</keyword>
<dbReference type="GO" id="GO:0015344">
    <property type="term" value="F:siderophore uptake transmembrane transporter activity"/>
    <property type="evidence" value="ECO:0007669"/>
    <property type="project" value="TreeGrafter"/>
</dbReference>
<keyword evidence="4 10" id="KW-0812">Transmembrane</keyword>
<dbReference type="InterPro" id="IPR012910">
    <property type="entry name" value="Plug_dom"/>
</dbReference>
<dbReference type="Gene3D" id="2.40.170.20">
    <property type="entry name" value="TonB-dependent receptor, beta-barrel domain"/>
    <property type="match status" value="1"/>
</dbReference>
<evidence type="ECO:0000256" key="8">
    <source>
        <dbReference type="ARBA" id="ARBA00023170"/>
    </source>
</evidence>
<evidence type="ECO:0000256" key="10">
    <source>
        <dbReference type="PROSITE-ProRule" id="PRU01360"/>
    </source>
</evidence>
<feature type="domain" description="TonB-dependent receptor plug" evidence="14">
    <location>
        <begin position="141"/>
        <end position="263"/>
    </location>
</feature>
<accession>A0A418MAH9</accession>
<sequence length="1052" mass="116917">MLSVYRTPSGTASSCPIRSGRWSALGRGFVLCISFLLLSTTLFAALVERPIRGRVLNEQGEGMPGVNVVVEGTRIGTLTSATGDFSLNVPDSASTLLFSYIGYQRQTIRIRNQNVLEIRMVADAGQLEEVVVTALGVTREKRALGYAVQEVKGDNLTQARETNLINSLAGKVAGVNVTGGSNSIGGSSRIVIRGETSLAGDNQPLFVVDGIPINNGVSASSQRQNIDYGNGAAEINPDDIETISVLKGPNAAALYGSRAANGVILITTKSGKNKKGVGVSVNSTTSFESVLRLPDYQNEYGQGRGDQYNIGDGGRSWGPRLDGRMIAVPVNTEWPPRNGEMVPWVPYPDNVKEFYEVGRTLTNNIALTAGNDNGNFRLSYTNLNQTGIVPNTDQQRHTASITGKYALTNKLNISTGVNYFYTVSNNRPVLSYGNESIVYTWIWEGRQVRTDKMRDYWVKGLEGTQPFTYNYQFNDNPYYTMYENLNGLLRNRLTGNITATYQFTPELSLLVRTGMDMSNERADRRRTFGSNAFPLGMYSQDRDYFEERNSDFLLTYDKTLSSDWQFKVSVGGNQMRQRRDELSTRANALSVPGVYNLGNSQVPLVNIQSDSRYRINSLYSFGQVSYKNALFLDLTARNDWSSTLPVGNNSYFYPSVATSAVLTDLIEGLRTQTLSFAKLRVGWARVGNDTDPYRLRNVYNYNTPWQSNQAVSESSVINNANLKPESVDTYEIGTDIRFFNNRLGLDVTYYNTVSRNQIINIPLDQTSGYTSRFLNAGEIRSRGLEVVLNATPVKLSNGFRWDVALNWATNRARVVELIDGLDTYSLPSRYVSVQARVGGRMGDMYGRGFLRDPQGNIIHADGLPLFTNELIKVGNYNPDWTGGLYNTFTYKGFTLGGLLDMRKGGSIYSYMYVRGNEAGQLVESLPGRENGYVGPGVIRNPDGTFRPNDVNVTAERYWGSGYFNPEQATFDATFLKLRELKFGYQVPNRWLTRLPFRDVNILLVGRNLFLWTKVPHIDPDTTGISGDTLLPGIEDMSMPSARSIGFNINFRL</sequence>